<dbReference type="AlphaFoldDB" id="A0A161Y0E7"/>
<proteinExistence type="predicted"/>
<evidence type="ECO:0000313" key="2">
    <source>
        <dbReference type="Proteomes" id="UP000076584"/>
    </source>
</evidence>
<reference evidence="1 2" key="1">
    <citation type="submission" date="2015-06" db="EMBL/GenBank/DDBJ databases">
        <title>Survival trade-offs in plant roots during colonization by closely related pathogenic and mutualistic fungi.</title>
        <authorList>
            <person name="Hacquard S."/>
            <person name="Kracher B."/>
            <person name="Hiruma K."/>
            <person name="Weinman A."/>
            <person name="Muench P."/>
            <person name="Garrido Oter R."/>
            <person name="Ver Loren van Themaat E."/>
            <person name="Dallerey J.-F."/>
            <person name="Damm U."/>
            <person name="Henrissat B."/>
            <person name="Lespinet O."/>
            <person name="Thon M."/>
            <person name="Kemen E."/>
            <person name="McHardy A.C."/>
            <person name="Schulze-Lefert P."/>
            <person name="O'Connell R.J."/>
        </authorList>
    </citation>
    <scope>NUCLEOTIDE SEQUENCE [LARGE SCALE GENOMIC DNA]</scope>
    <source>
        <strain evidence="1 2">MAFF 238704</strain>
    </source>
</reference>
<name>A0A161Y0E7_COLIC</name>
<organism evidence="1 2">
    <name type="scientific">Colletotrichum incanum</name>
    <name type="common">Soybean anthracnose fungus</name>
    <dbReference type="NCBI Taxonomy" id="1573173"/>
    <lineage>
        <taxon>Eukaryota</taxon>
        <taxon>Fungi</taxon>
        <taxon>Dikarya</taxon>
        <taxon>Ascomycota</taxon>
        <taxon>Pezizomycotina</taxon>
        <taxon>Sordariomycetes</taxon>
        <taxon>Hypocreomycetidae</taxon>
        <taxon>Glomerellales</taxon>
        <taxon>Glomerellaceae</taxon>
        <taxon>Colletotrichum</taxon>
        <taxon>Colletotrichum spaethianum species complex</taxon>
    </lineage>
</organism>
<comment type="caution">
    <text evidence="1">The sequence shown here is derived from an EMBL/GenBank/DDBJ whole genome shotgun (WGS) entry which is preliminary data.</text>
</comment>
<dbReference type="Proteomes" id="UP000076584">
    <property type="component" value="Unassembled WGS sequence"/>
</dbReference>
<evidence type="ECO:0000313" key="1">
    <source>
        <dbReference type="EMBL" id="KZL82932.1"/>
    </source>
</evidence>
<dbReference type="EMBL" id="LFIW01001237">
    <property type="protein sequence ID" value="KZL82932.1"/>
    <property type="molecule type" value="Genomic_DNA"/>
</dbReference>
<accession>A0A161Y0E7</accession>
<sequence>MCILLERTYSCWENDAWRQHSYSYLNRCANPRYAECIQPDALGVVKENYDIACPSCTNRFFQTRRSPVRIATNLNSINENGPQAQAAAQEYAKSLIEFLIMAFTSADPVFEDTDDQRAFRVCKMETACRFDKDHFDNGAFCQGTHCEDPKQKEHFEDIPTNTWPELHNISAAMRRVVSQGYLFPYRGYWPCESEIYDPVLVAQGRTHVVPVTYRNNERPQNEGAPDVFQPSYESCIQRHLSQPDLQVLKTAGNPVFPQDTPVTVIPFLKPSSDDRSRTDRIWKGVFFSTIMAIGGPDVWETRWLKFAQAGEADQHPDGVDAESERYLRNDVSLIVTRLLAQDSGLSDARARAVAEILVHVWVVNPIARGKLVGPALLGLFEKVLDAGRKAVKDRLYNFAGDMLATDAGLKFTQYYFMRNRELWLLDEYARQHAIESTVEPLGEQEIDHLRAAVPDDMDCVACGEEMAHPPNAHAAVRLKCGAGHMIGMKCWTRALRRKKWVEMDGIKCHSCADKILGPWKMPMNLHVVDAYDVANTPPLDLYVPDVIQL</sequence>
<gene>
    <name evidence="1" type="ORF">CI238_01975</name>
</gene>
<protein>
    <submittedName>
        <fullName evidence="1">Uncharacterized protein</fullName>
    </submittedName>
</protein>
<keyword evidence="2" id="KW-1185">Reference proteome</keyword>